<dbReference type="RefSeq" id="WP_252436832.1">
    <property type="nucleotide sequence ID" value="NZ_JAGSOV010000019.1"/>
</dbReference>
<proteinExistence type="predicted"/>
<keyword evidence="4" id="KW-1185">Reference proteome</keyword>
<dbReference type="Gene3D" id="1.10.10.10">
    <property type="entry name" value="Winged helix-like DNA-binding domain superfamily/Winged helix DNA-binding domain"/>
    <property type="match status" value="1"/>
</dbReference>
<dbReference type="PANTHER" id="PTHR33164:SF57">
    <property type="entry name" value="MARR-FAMILY TRANSCRIPTIONAL REGULATOR"/>
    <property type="match status" value="1"/>
</dbReference>
<comment type="caution">
    <text evidence="3">The sequence shown here is derived from an EMBL/GenBank/DDBJ whole genome shotgun (WGS) entry which is preliminary data.</text>
</comment>
<evidence type="ECO:0000313" key="3">
    <source>
        <dbReference type="EMBL" id="MCO1655086.1"/>
    </source>
</evidence>
<dbReference type="InterPro" id="IPR039422">
    <property type="entry name" value="MarR/SlyA-like"/>
</dbReference>
<dbReference type="CDD" id="cd00090">
    <property type="entry name" value="HTH_ARSR"/>
    <property type="match status" value="1"/>
</dbReference>
<accession>A0ABT0ZWI9</accession>
<protein>
    <submittedName>
        <fullName evidence="3">Winged helix-turn-helix transcriptional regulator</fullName>
    </submittedName>
</protein>
<feature type="region of interest" description="Disordered" evidence="1">
    <location>
        <begin position="153"/>
        <end position="180"/>
    </location>
</feature>
<dbReference type="Pfam" id="PF12802">
    <property type="entry name" value="MarR_2"/>
    <property type="match status" value="1"/>
</dbReference>
<feature type="domain" description="HTH marR-type" evidence="2">
    <location>
        <begin position="12"/>
        <end position="148"/>
    </location>
</feature>
<dbReference type="PROSITE" id="PS50995">
    <property type="entry name" value="HTH_MARR_2"/>
    <property type="match status" value="1"/>
</dbReference>
<dbReference type="EMBL" id="JAGSOV010000019">
    <property type="protein sequence ID" value="MCO1655086.1"/>
    <property type="molecule type" value="Genomic_DNA"/>
</dbReference>
<dbReference type="InterPro" id="IPR036390">
    <property type="entry name" value="WH_DNA-bd_sf"/>
</dbReference>
<organism evidence="3 4">
    <name type="scientific">Pseudonocardia humida</name>
    <dbReference type="NCBI Taxonomy" id="2800819"/>
    <lineage>
        <taxon>Bacteria</taxon>
        <taxon>Bacillati</taxon>
        <taxon>Actinomycetota</taxon>
        <taxon>Actinomycetes</taxon>
        <taxon>Pseudonocardiales</taxon>
        <taxon>Pseudonocardiaceae</taxon>
        <taxon>Pseudonocardia</taxon>
    </lineage>
</organism>
<dbReference type="InterPro" id="IPR036388">
    <property type="entry name" value="WH-like_DNA-bd_sf"/>
</dbReference>
<dbReference type="InterPro" id="IPR011991">
    <property type="entry name" value="ArsR-like_HTH"/>
</dbReference>
<sequence>MRTNGGPDGYAPDRAADELADAVQALLRSWRALTQRAAEIGAPSTMAVLELVRLLGEDERRLSEIAALRGVDQSVVSRQISELQAKGLVCRRPDPADRRASLVRLTPSGQDLLAEVAELRRDWLHGALARLPETDVLAAARLVTAVAEEIAHRAAEPAGSPAPPARPGRPALTSTRGTTA</sequence>
<dbReference type="InterPro" id="IPR000835">
    <property type="entry name" value="HTH_MarR-typ"/>
</dbReference>
<evidence type="ECO:0000256" key="1">
    <source>
        <dbReference type="SAM" id="MobiDB-lite"/>
    </source>
</evidence>
<evidence type="ECO:0000313" key="4">
    <source>
        <dbReference type="Proteomes" id="UP001165283"/>
    </source>
</evidence>
<gene>
    <name evidence="3" type="ORF">KDL28_08450</name>
</gene>
<evidence type="ECO:0000259" key="2">
    <source>
        <dbReference type="PROSITE" id="PS50995"/>
    </source>
</evidence>
<name>A0ABT0ZWI9_9PSEU</name>
<dbReference type="SUPFAM" id="SSF46785">
    <property type="entry name" value="Winged helix' DNA-binding domain"/>
    <property type="match status" value="1"/>
</dbReference>
<dbReference type="Proteomes" id="UP001165283">
    <property type="component" value="Unassembled WGS sequence"/>
</dbReference>
<dbReference type="SMART" id="SM00347">
    <property type="entry name" value="HTH_MARR"/>
    <property type="match status" value="1"/>
</dbReference>
<reference evidence="3" key="1">
    <citation type="submission" date="2021-04" db="EMBL/GenBank/DDBJ databases">
        <title>Pseudonocardia sp. nov., isolated from sandy soil of mangrove forest.</title>
        <authorList>
            <person name="Zan Z."/>
            <person name="Huang R."/>
            <person name="Liu W."/>
        </authorList>
    </citation>
    <scope>NUCLEOTIDE SEQUENCE</scope>
    <source>
        <strain evidence="3">S2-4</strain>
    </source>
</reference>
<dbReference type="PANTHER" id="PTHR33164">
    <property type="entry name" value="TRANSCRIPTIONAL REGULATOR, MARR FAMILY"/>
    <property type="match status" value="1"/>
</dbReference>